<evidence type="ECO:0000256" key="2">
    <source>
        <dbReference type="SAM" id="SignalP"/>
    </source>
</evidence>
<evidence type="ECO:0000313" key="3">
    <source>
        <dbReference type="EMBL" id="CAD8537966.1"/>
    </source>
</evidence>
<keyword evidence="2" id="KW-0732">Signal</keyword>
<name>A0A7S0J1I7_9EUKA</name>
<feature type="region of interest" description="Disordered" evidence="1">
    <location>
        <begin position="536"/>
        <end position="555"/>
    </location>
</feature>
<accession>A0A7S0J1I7</accession>
<dbReference type="InterPro" id="IPR029058">
    <property type="entry name" value="AB_hydrolase_fold"/>
</dbReference>
<evidence type="ECO:0000256" key="1">
    <source>
        <dbReference type="SAM" id="MobiDB-lite"/>
    </source>
</evidence>
<gene>
    <name evidence="3" type="ORF">CLEP1334_LOCUS13248</name>
</gene>
<dbReference type="AlphaFoldDB" id="A0A7S0J1I7"/>
<proteinExistence type="predicted"/>
<feature type="chain" id="PRO_5030833400" description="Chlorophyllase" evidence="2">
    <location>
        <begin position="23"/>
        <end position="671"/>
    </location>
</feature>
<feature type="compositionally biased region" description="Pro residues" evidence="1">
    <location>
        <begin position="538"/>
        <end position="555"/>
    </location>
</feature>
<protein>
    <recommendedName>
        <fullName evidence="4">Chlorophyllase</fullName>
    </recommendedName>
</protein>
<sequence length="671" mass="69456">MATKSLVLVAGLSWVLVAGALATLSGGPDGPSNDDVILPPRLPSQTMPTRLLVLVPGANVDTSYYHEPAMAIQDLTRSVVNLWIVVPSVPLKKCITLCPSSGLCFLLQDRVQSAVAKAVAMGYNGSTSDDVFMGGHSLGGVCAGNLAQGYSGTAQSYSALILLGSYVQGFDVAAFPLPVFTVGAELDGGLARPGITAKSLASSDAAAATHGTDWQLASRPVVVLKGLDHSSFCPGFRVPGDVWPADTPFDEGVGLTGAAVGAFLTLRMGAAAPAAAAAAARKLLAAHLAWTRELLSPLLKAMVMEGQLSPASLPVIGVAPWCATAQRIIANLDSATATDVALRAQLVAPGDFEHSRAGYAKVAGGGVEVNVSGDAVHYGTGVADVANSCLAPAKQIGCKLVSGARLAALRNTSVGPQRSCADVNAEAVRVARTLLSQTEAGRGTLSRHDVRGRRLCTVPDRHTIGDVGPLFVHGSVSYSDNASCLAVAALALGPTPLDSLLFPGVHYCQLLSPARVIDYFMVDSLKNASGCLNTGPGGPVPLPPPPPPPPPPLPRAPTVTLRPQPAAELLAAGSTPCCKTCAAPQVKYFSVDVPHGFCGETCLRPAEFPVFKVFEKNLTRYNGTGPSPCAEQFTPWGTHYTNYTETVTHGVWPLSCTLDLYAPEPPPVMVM</sequence>
<feature type="signal peptide" evidence="2">
    <location>
        <begin position="1"/>
        <end position="22"/>
    </location>
</feature>
<evidence type="ECO:0008006" key="4">
    <source>
        <dbReference type="Google" id="ProtNLM"/>
    </source>
</evidence>
<reference evidence="3" key="1">
    <citation type="submission" date="2021-01" db="EMBL/GenBank/DDBJ databases">
        <authorList>
            <person name="Corre E."/>
            <person name="Pelletier E."/>
            <person name="Niang G."/>
            <person name="Scheremetjew M."/>
            <person name="Finn R."/>
            <person name="Kale V."/>
            <person name="Holt S."/>
            <person name="Cochrane G."/>
            <person name="Meng A."/>
            <person name="Brown T."/>
            <person name="Cohen L."/>
        </authorList>
    </citation>
    <scope>NUCLEOTIDE SEQUENCE</scope>
    <source>
        <strain evidence="3">RCC1130</strain>
    </source>
</reference>
<dbReference type="EMBL" id="HBER01026318">
    <property type="protein sequence ID" value="CAD8537966.1"/>
    <property type="molecule type" value="Transcribed_RNA"/>
</dbReference>
<organism evidence="3">
    <name type="scientific">Calcidiscus leptoporus</name>
    <dbReference type="NCBI Taxonomy" id="127549"/>
    <lineage>
        <taxon>Eukaryota</taxon>
        <taxon>Haptista</taxon>
        <taxon>Haptophyta</taxon>
        <taxon>Prymnesiophyceae</taxon>
        <taxon>Coccolithales</taxon>
        <taxon>Calcidiscaceae</taxon>
        <taxon>Calcidiscus</taxon>
    </lineage>
</organism>
<dbReference type="SUPFAM" id="SSF53474">
    <property type="entry name" value="alpha/beta-Hydrolases"/>
    <property type="match status" value="1"/>
</dbReference>